<dbReference type="Proteomes" id="UP000244446">
    <property type="component" value="Unassembled WGS sequence"/>
</dbReference>
<sequence length="542" mass="58340">MTGDICRADMILHNGAIWCGHDDGMCEALAVFAGRILATGSDAEILGLRGPDTRVIDLQGQFATPGLNDNHLHLMPLGISMGWIDASPGAAPTLKALQAAIAARAAQTPKGGWVMARGYDQVKLDIGRHPDRSELDQAAPDHAVVLVRACGHVTLGNSRALEMAGVDEDTPAPPGGVIEKLNGRLTGLFAENAQGLLRDAPPTPTVDELIDAAERAGRYLLSQGITSCMDAAVGMAAGFSEMRAYHLAKRDGRLPVRVWQVLLGDPGRTSIVPECHAAGLVSGVGDDMLRVGAVKIFLDGSAGGRTAWMRQPYLGDDDTTGVQILPDEQLNQMVDEYVGMGYQMACHAIGDGAIDQLITAYEKAIAAHPDQTHRHRIEHCGFSDDAQHQRMKAAGLLPVPQQVFVYDFGNSYISVLGEARAKPCYPMRTWTDMGFKPSTGSDAPVCKPDPWPNIYNMITRKTWNGTVMDAGQRLSITEALRAYTEYSAYSQNAEHIKGRLVPGQLADIAVFSRNLLEAEPEEILNDTYCAMTVLGGQIVYQA</sequence>
<feature type="domain" description="Amidohydrolase 3" evidence="1">
    <location>
        <begin position="54"/>
        <end position="540"/>
    </location>
</feature>
<dbReference type="OrthoDB" id="9811399at2"/>
<keyword evidence="3" id="KW-1185">Reference proteome</keyword>
<dbReference type="Pfam" id="PF07969">
    <property type="entry name" value="Amidohydro_3"/>
    <property type="match status" value="1"/>
</dbReference>
<dbReference type="InterPro" id="IPR011059">
    <property type="entry name" value="Metal-dep_hydrolase_composite"/>
</dbReference>
<evidence type="ECO:0000313" key="2">
    <source>
        <dbReference type="EMBL" id="PVA09135.1"/>
    </source>
</evidence>
<gene>
    <name evidence="2" type="ORF">DC366_15580</name>
</gene>
<dbReference type="PANTHER" id="PTHR22642">
    <property type="entry name" value="IMIDAZOLONEPROPIONASE"/>
    <property type="match status" value="1"/>
</dbReference>
<reference evidence="2 3" key="1">
    <citation type="submission" date="2018-04" db="EMBL/GenBank/DDBJ databases">
        <title>Pelagivirga bohaiensis gen. nov., sp. nov., a bacterium isolated from the Bohai Sea.</title>
        <authorList>
            <person name="Ji X."/>
        </authorList>
    </citation>
    <scope>NUCLEOTIDE SEQUENCE [LARGE SCALE GENOMIC DNA]</scope>
    <source>
        <strain evidence="2 3">BH-SD19</strain>
    </source>
</reference>
<dbReference type="RefSeq" id="WP_108693148.1">
    <property type="nucleotide sequence ID" value="NZ_QCYH01000011.1"/>
</dbReference>
<dbReference type="InterPro" id="IPR033932">
    <property type="entry name" value="YtcJ-like"/>
</dbReference>
<evidence type="ECO:0000313" key="3">
    <source>
        <dbReference type="Proteomes" id="UP000244446"/>
    </source>
</evidence>
<dbReference type="SUPFAM" id="SSF51556">
    <property type="entry name" value="Metallo-dependent hydrolases"/>
    <property type="match status" value="1"/>
</dbReference>
<dbReference type="PANTHER" id="PTHR22642:SF2">
    <property type="entry name" value="PROTEIN LONG AFTER FAR-RED 3"/>
    <property type="match status" value="1"/>
</dbReference>
<dbReference type="Gene3D" id="3.10.310.70">
    <property type="match status" value="1"/>
</dbReference>
<protein>
    <submittedName>
        <fullName evidence="2">Amidohydrolase</fullName>
    </submittedName>
</protein>
<dbReference type="InterPro" id="IPR013108">
    <property type="entry name" value="Amidohydro_3"/>
</dbReference>
<dbReference type="Gene3D" id="3.20.20.140">
    <property type="entry name" value="Metal-dependent hydrolases"/>
    <property type="match status" value="1"/>
</dbReference>
<dbReference type="GO" id="GO:0016810">
    <property type="term" value="F:hydrolase activity, acting on carbon-nitrogen (but not peptide) bonds"/>
    <property type="evidence" value="ECO:0007669"/>
    <property type="project" value="InterPro"/>
</dbReference>
<proteinExistence type="predicted"/>
<accession>A0A2T7G3Z5</accession>
<dbReference type="Gene3D" id="2.30.40.10">
    <property type="entry name" value="Urease, subunit C, domain 1"/>
    <property type="match status" value="1"/>
</dbReference>
<comment type="caution">
    <text evidence="2">The sequence shown here is derived from an EMBL/GenBank/DDBJ whole genome shotgun (WGS) entry which is preliminary data.</text>
</comment>
<evidence type="ECO:0000259" key="1">
    <source>
        <dbReference type="Pfam" id="PF07969"/>
    </source>
</evidence>
<dbReference type="EMBL" id="QCYH01000011">
    <property type="protein sequence ID" value="PVA09135.1"/>
    <property type="molecule type" value="Genomic_DNA"/>
</dbReference>
<organism evidence="2 3">
    <name type="scientific">Pelagivirga sediminicola</name>
    <dbReference type="NCBI Taxonomy" id="2170575"/>
    <lineage>
        <taxon>Bacteria</taxon>
        <taxon>Pseudomonadati</taxon>
        <taxon>Pseudomonadota</taxon>
        <taxon>Alphaproteobacteria</taxon>
        <taxon>Rhodobacterales</taxon>
        <taxon>Paracoccaceae</taxon>
        <taxon>Pelagivirga</taxon>
    </lineage>
</organism>
<keyword evidence="2" id="KW-0378">Hydrolase</keyword>
<dbReference type="CDD" id="cd01300">
    <property type="entry name" value="YtcJ_like"/>
    <property type="match status" value="1"/>
</dbReference>
<dbReference type="AlphaFoldDB" id="A0A2T7G3Z5"/>
<name>A0A2T7G3Z5_9RHOB</name>
<dbReference type="SUPFAM" id="SSF51338">
    <property type="entry name" value="Composite domain of metallo-dependent hydrolases"/>
    <property type="match status" value="1"/>
</dbReference>
<dbReference type="InterPro" id="IPR032466">
    <property type="entry name" value="Metal_Hydrolase"/>
</dbReference>